<reference evidence="1" key="1">
    <citation type="journal article" date="2023" name="IScience">
        <title>Live-bearing cockroach genome reveals convergent evolutionary mechanisms linked to viviparity in insects and beyond.</title>
        <authorList>
            <person name="Fouks B."/>
            <person name="Harrison M.C."/>
            <person name="Mikhailova A.A."/>
            <person name="Marchal E."/>
            <person name="English S."/>
            <person name="Carruthers M."/>
            <person name="Jennings E.C."/>
            <person name="Chiamaka E.L."/>
            <person name="Frigard R.A."/>
            <person name="Pippel M."/>
            <person name="Attardo G.M."/>
            <person name="Benoit J.B."/>
            <person name="Bornberg-Bauer E."/>
            <person name="Tobe S.S."/>
        </authorList>
    </citation>
    <scope>NUCLEOTIDE SEQUENCE</scope>
    <source>
        <strain evidence="1">Stay&amp;Tobe</strain>
    </source>
</reference>
<protein>
    <submittedName>
        <fullName evidence="1">Uncharacterized protein</fullName>
    </submittedName>
</protein>
<dbReference type="AlphaFoldDB" id="A0AAD7ZS57"/>
<reference evidence="1" key="2">
    <citation type="submission" date="2023-05" db="EMBL/GenBank/DDBJ databases">
        <authorList>
            <person name="Fouks B."/>
        </authorList>
    </citation>
    <scope>NUCLEOTIDE SEQUENCE</scope>
    <source>
        <strain evidence="1">Stay&amp;Tobe</strain>
        <tissue evidence="1">Testes</tissue>
    </source>
</reference>
<dbReference type="Proteomes" id="UP001233999">
    <property type="component" value="Unassembled WGS sequence"/>
</dbReference>
<feature type="non-terminal residue" evidence="1">
    <location>
        <position position="1"/>
    </location>
</feature>
<comment type="caution">
    <text evidence="1">The sequence shown here is derived from an EMBL/GenBank/DDBJ whole genome shotgun (WGS) entry which is preliminary data.</text>
</comment>
<gene>
    <name evidence="1" type="ORF">L9F63_020453</name>
</gene>
<dbReference type="EMBL" id="JASPKZ010007238">
    <property type="protein sequence ID" value="KAJ9585890.1"/>
    <property type="molecule type" value="Genomic_DNA"/>
</dbReference>
<feature type="non-terminal residue" evidence="1">
    <location>
        <position position="54"/>
    </location>
</feature>
<sequence length="54" mass="6352">WSLLLLSDGVIISSVTPSTRFSWFKKIVRWVLLFSGFNHQCNFSDLEEKYVIMI</sequence>
<organism evidence="1 2">
    <name type="scientific">Diploptera punctata</name>
    <name type="common">Pacific beetle cockroach</name>
    <dbReference type="NCBI Taxonomy" id="6984"/>
    <lineage>
        <taxon>Eukaryota</taxon>
        <taxon>Metazoa</taxon>
        <taxon>Ecdysozoa</taxon>
        <taxon>Arthropoda</taxon>
        <taxon>Hexapoda</taxon>
        <taxon>Insecta</taxon>
        <taxon>Pterygota</taxon>
        <taxon>Neoptera</taxon>
        <taxon>Polyneoptera</taxon>
        <taxon>Dictyoptera</taxon>
        <taxon>Blattodea</taxon>
        <taxon>Blaberoidea</taxon>
        <taxon>Blaberidae</taxon>
        <taxon>Diplopterinae</taxon>
        <taxon>Diploptera</taxon>
    </lineage>
</organism>
<keyword evidence="2" id="KW-1185">Reference proteome</keyword>
<accession>A0AAD7ZS57</accession>
<name>A0AAD7ZS57_DIPPU</name>
<proteinExistence type="predicted"/>
<evidence type="ECO:0000313" key="1">
    <source>
        <dbReference type="EMBL" id="KAJ9585890.1"/>
    </source>
</evidence>
<evidence type="ECO:0000313" key="2">
    <source>
        <dbReference type="Proteomes" id="UP001233999"/>
    </source>
</evidence>